<dbReference type="Gene3D" id="3.30.70.2280">
    <property type="match status" value="1"/>
</dbReference>
<gene>
    <name evidence="13" type="ORF">FD755_016431</name>
</gene>
<evidence type="ECO:0000313" key="13">
    <source>
        <dbReference type="EMBL" id="KAB0371493.1"/>
    </source>
</evidence>
<evidence type="ECO:0000256" key="6">
    <source>
        <dbReference type="ARBA" id="ARBA00022801"/>
    </source>
</evidence>
<feature type="compositionally biased region" description="Low complexity" evidence="11">
    <location>
        <begin position="393"/>
        <end position="402"/>
    </location>
</feature>
<evidence type="ECO:0000256" key="1">
    <source>
        <dbReference type="ARBA" id="ARBA00004496"/>
    </source>
</evidence>
<dbReference type="SUPFAM" id="SSF52540">
    <property type="entry name" value="P-loop containing nucleoside triphosphate hydrolases"/>
    <property type="match status" value="1"/>
</dbReference>
<dbReference type="GO" id="GO:0003724">
    <property type="term" value="F:RNA helicase activity"/>
    <property type="evidence" value="ECO:0007669"/>
    <property type="project" value="UniProtKB-EC"/>
</dbReference>
<evidence type="ECO:0000256" key="7">
    <source>
        <dbReference type="ARBA" id="ARBA00022806"/>
    </source>
</evidence>
<dbReference type="InterPro" id="IPR035979">
    <property type="entry name" value="RBD_domain_sf"/>
</dbReference>
<evidence type="ECO:0000256" key="8">
    <source>
        <dbReference type="ARBA" id="ARBA00022840"/>
    </source>
</evidence>
<protein>
    <recommendedName>
        <fullName evidence="3">RNA helicase</fullName>
        <ecNumber evidence="3">3.6.4.13</ecNumber>
    </recommendedName>
</protein>
<organism evidence="13 14">
    <name type="scientific">Muntiacus reevesi</name>
    <name type="common">Reeves' muntjac</name>
    <name type="synonym">Cervus reevesi</name>
    <dbReference type="NCBI Taxonomy" id="9886"/>
    <lineage>
        <taxon>Eukaryota</taxon>
        <taxon>Metazoa</taxon>
        <taxon>Chordata</taxon>
        <taxon>Craniata</taxon>
        <taxon>Vertebrata</taxon>
        <taxon>Euteleostomi</taxon>
        <taxon>Mammalia</taxon>
        <taxon>Eutheria</taxon>
        <taxon>Laurasiatheria</taxon>
        <taxon>Artiodactyla</taxon>
        <taxon>Ruminantia</taxon>
        <taxon>Pecora</taxon>
        <taxon>Cervidae</taxon>
        <taxon>Muntiacinae</taxon>
        <taxon>Muntiacus</taxon>
    </lineage>
</organism>
<dbReference type="PROSITE" id="PS51194">
    <property type="entry name" value="HELICASE_CTER"/>
    <property type="match status" value="1"/>
</dbReference>
<feature type="domain" description="Helicase C-terminal" evidence="12">
    <location>
        <begin position="123"/>
        <end position="300"/>
    </location>
</feature>
<dbReference type="InterPro" id="IPR001650">
    <property type="entry name" value="Helicase_C-like"/>
</dbReference>
<keyword evidence="7" id="KW-0347">Helicase</keyword>
<evidence type="ECO:0000256" key="11">
    <source>
        <dbReference type="SAM" id="MobiDB-lite"/>
    </source>
</evidence>
<keyword evidence="8" id="KW-0067">ATP-binding</keyword>
<feature type="compositionally biased region" description="Gly residues" evidence="11">
    <location>
        <begin position="403"/>
        <end position="413"/>
    </location>
</feature>
<dbReference type="GO" id="GO:0016787">
    <property type="term" value="F:hydrolase activity"/>
    <property type="evidence" value="ECO:0007669"/>
    <property type="project" value="UniProtKB-KW"/>
</dbReference>
<dbReference type="Pfam" id="PF26142">
    <property type="entry name" value="DD_DDX21-DDX50"/>
    <property type="match status" value="1"/>
</dbReference>
<dbReference type="PANTHER" id="PTHR47959:SF19">
    <property type="entry name" value="NUCLEOLAR RNA HELICASE 2-A"/>
    <property type="match status" value="1"/>
</dbReference>
<evidence type="ECO:0000256" key="5">
    <source>
        <dbReference type="ARBA" id="ARBA00022741"/>
    </source>
</evidence>
<evidence type="ECO:0000256" key="4">
    <source>
        <dbReference type="ARBA" id="ARBA00022490"/>
    </source>
</evidence>
<dbReference type="Proteomes" id="UP000326062">
    <property type="component" value="Chromosome 12"/>
</dbReference>
<proteinExistence type="predicted"/>
<dbReference type="AlphaFoldDB" id="A0A5N3XGC6"/>
<evidence type="ECO:0000256" key="2">
    <source>
        <dbReference type="ARBA" id="ARBA00004604"/>
    </source>
</evidence>
<keyword evidence="9" id="KW-0694">RNA-binding</keyword>
<comment type="subcellular location">
    <subcellularLocation>
        <location evidence="1">Cytoplasm</location>
    </subcellularLocation>
    <subcellularLocation>
        <location evidence="2">Nucleus</location>
        <location evidence="2">Nucleolus</location>
    </subcellularLocation>
</comment>
<evidence type="ECO:0000259" key="12">
    <source>
        <dbReference type="PROSITE" id="PS51194"/>
    </source>
</evidence>
<evidence type="ECO:0000313" key="14">
    <source>
        <dbReference type="Proteomes" id="UP000326062"/>
    </source>
</evidence>
<feature type="region of interest" description="Disordered" evidence="11">
    <location>
        <begin position="376"/>
        <end position="413"/>
    </location>
</feature>
<name>A0A5N3XGC6_MUNRE</name>
<dbReference type="Gene3D" id="3.40.50.300">
    <property type="entry name" value="P-loop containing nucleotide triphosphate hydrolases"/>
    <property type="match status" value="1"/>
</dbReference>
<dbReference type="InterPro" id="IPR027417">
    <property type="entry name" value="P-loop_NTPase"/>
</dbReference>
<reference evidence="13 14" key="1">
    <citation type="submission" date="2019-06" db="EMBL/GenBank/DDBJ databases">
        <title>Discovery of a novel chromosome fission-fusion reversal in muntjac.</title>
        <authorList>
            <person name="Mudd A.B."/>
            <person name="Bredeson J.V."/>
            <person name="Baum R."/>
            <person name="Hockemeyer D."/>
            <person name="Rokhsar D.S."/>
        </authorList>
    </citation>
    <scope>NUCLEOTIDE SEQUENCE [LARGE SCALE GENOMIC DNA]</scope>
    <source>
        <strain evidence="13">UCam_UCB_Mr</strain>
        <tissue evidence="13">Fibroblast cell line</tissue>
    </source>
</reference>
<dbReference type="PANTHER" id="PTHR47959">
    <property type="entry name" value="ATP-DEPENDENT RNA HELICASE RHLE-RELATED"/>
    <property type="match status" value="1"/>
</dbReference>
<evidence type="ECO:0000256" key="9">
    <source>
        <dbReference type="ARBA" id="ARBA00022884"/>
    </source>
</evidence>
<dbReference type="InterPro" id="IPR050079">
    <property type="entry name" value="DEAD_box_RNA_helicase"/>
</dbReference>
<accession>A0A5N3XGC6</accession>
<keyword evidence="4" id="KW-0963">Cytoplasm</keyword>
<dbReference type="InterPro" id="IPR012562">
    <property type="entry name" value="GUCT"/>
</dbReference>
<dbReference type="InterPro" id="IPR059027">
    <property type="entry name" value="DD_DDX21-DDX50"/>
</dbReference>
<dbReference type="GO" id="GO:0005524">
    <property type="term" value="F:ATP binding"/>
    <property type="evidence" value="ECO:0007669"/>
    <property type="project" value="UniProtKB-KW"/>
</dbReference>
<dbReference type="Pfam" id="PF08152">
    <property type="entry name" value="GUCT"/>
    <property type="match status" value="1"/>
</dbReference>
<dbReference type="GO" id="GO:0003723">
    <property type="term" value="F:RNA binding"/>
    <property type="evidence" value="ECO:0007669"/>
    <property type="project" value="UniProtKB-KW"/>
</dbReference>
<sequence>NGLPFPSPGDHILSDKLKMMHQEGANENFFLLCSIFPKKQPPVGRTCHVQSFNKDFVPQAGGGLSRSPTSLVFHFFYSSPCRENTNLPSTAPHLSLDVSCSPTWCFYTNAFSDQACCPEVDQMLDMGFADQVEEILYVPYKKDSEDNSQTLHLAIKCHWTERAAVTREVSRVYSGYQGCTITFCETKEEAQELSQNAAIKQDAQNSDVGVLVATNVASHRLDIPKVDLVVQSSPPKDVEFYIHHSGQTGRAGKTGICICFYQHKQEYQLAQVEQKVGIKFKQIGIPFAAKIIKASSESAIRLLDSVTPTAIDHFKQLRTLLDQLKYGLCNNDLRCSIQMPNIRYVWKELKEKLGEDTDSKVKRMVFLKGKQGLSVTTEQPELEGPRERYRNIRGQSRSFRGQQSGGGNKSNRF</sequence>
<comment type="caution">
    <text evidence="13">The sequence shown here is derived from an EMBL/GenBank/DDBJ whole genome shotgun (WGS) entry which is preliminary data.</text>
</comment>
<keyword evidence="14" id="KW-1185">Reference proteome</keyword>
<dbReference type="SUPFAM" id="SSF54928">
    <property type="entry name" value="RNA-binding domain, RBD"/>
    <property type="match status" value="1"/>
</dbReference>
<dbReference type="GO" id="GO:0005730">
    <property type="term" value="C:nucleolus"/>
    <property type="evidence" value="ECO:0007669"/>
    <property type="project" value="UniProtKB-SubCell"/>
</dbReference>
<keyword evidence="5" id="KW-0547">Nucleotide-binding</keyword>
<dbReference type="GO" id="GO:0005829">
    <property type="term" value="C:cytosol"/>
    <property type="evidence" value="ECO:0007669"/>
    <property type="project" value="TreeGrafter"/>
</dbReference>
<keyword evidence="10" id="KW-0539">Nucleus</keyword>
<dbReference type="EMBL" id="VCEB01000012">
    <property type="protein sequence ID" value="KAB0371493.1"/>
    <property type="molecule type" value="Genomic_DNA"/>
</dbReference>
<evidence type="ECO:0000256" key="3">
    <source>
        <dbReference type="ARBA" id="ARBA00012552"/>
    </source>
</evidence>
<dbReference type="Pfam" id="PF00271">
    <property type="entry name" value="Helicase_C"/>
    <property type="match status" value="1"/>
</dbReference>
<feature type="non-terminal residue" evidence="13">
    <location>
        <position position="1"/>
    </location>
</feature>
<evidence type="ECO:0000256" key="10">
    <source>
        <dbReference type="ARBA" id="ARBA00023242"/>
    </source>
</evidence>
<keyword evidence="6" id="KW-0378">Hydrolase</keyword>
<dbReference type="EC" id="3.6.4.13" evidence="3"/>